<dbReference type="Gramene" id="TuG1812G0200001148.01.T03">
    <property type="protein sequence ID" value="TuG1812G0200001148.01.T03"/>
    <property type="gene ID" value="TuG1812G0200001148.01"/>
</dbReference>
<dbReference type="PANTHER" id="PTHR35759:SF1">
    <property type="entry name" value="OS07G0673000 PROTEIN"/>
    <property type="match status" value="1"/>
</dbReference>
<feature type="chain" id="PRO_5044156949" evidence="1">
    <location>
        <begin position="28"/>
        <end position="228"/>
    </location>
</feature>
<dbReference type="PANTHER" id="PTHR35759">
    <property type="entry name" value="BNAA09G03860D PROTEIN"/>
    <property type="match status" value="1"/>
</dbReference>
<keyword evidence="3" id="KW-1185">Reference proteome</keyword>
<evidence type="ECO:0000313" key="3">
    <source>
        <dbReference type="Proteomes" id="UP000015106"/>
    </source>
</evidence>
<protein>
    <submittedName>
        <fullName evidence="2">Uncharacterized protein</fullName>
    </submittedName>
</protein>
<keyword evidence="1" id="KW-0732">Signal</keyword>
<reference evidence="3" key="1">
    <citation type="journal article" date="2013" name="Nature">
        <title>Draft genome of the wheat A-genome progenitor Triticum urartu.</title>
        <authorList>
            <person name="Ling H.Q."/>
            <person name="Zhao S."/>
            <person name="Liu D."/>
            <person name="Wang J."/>
            <person name="Sun H."/>
            <person name="Zhang C."/>
            <person name="Fan H."/>
            <person name="Li D."/>
            <person name="Dong L."/>
            <person name="Tao Y."/>
            <person name="Gao C."/>
            <person name="Wu H."/>
            <person name="Li Y."/>
            <person name="Cui Y."/>
            <person name="Guo X."/>
            <person name="Zheng S."/>
            <person name="Wang B."/>
            <person name="Yu K."/>
            <person name="Liang Q."/>
            <person name="Yang W."/>
            <person name="Lou X."/>
            <person name="Chen J."/>
            <person name="Feng M."/>
            <person name="Jian J."/>
            <person name="Zhang X."/>
            <person name="Luo G."/>
            <person name="Jiang Y."/>
            <person name="Liu J."/>
            <person name="Wang Z."/>
            <person name="Sha Y."/>
            <person name="Zhang B."/>
            <person name="Wu H."/>
            <person name="Tang D."/>
            <person name="Shen Q."/>
            <person name="Xue P."/>
            <person name="Zou S."/>
            <person name="Wang X."/>
            <person name="Liu X."/>
            <person name="Wang F."/>
            <person name="Yang Y."/>
            <person name="An X."/>
            <person name="Dong Z."/>
            <person name="Zhang K."/>
            <person name="Zhang X."/>
            <person name="Luo M.C."/>
            <person name="Dvorak J."/>
            <person name="Tong Y."/>
            <person name="Wang J."/>
            <person name="Yang H."/>
            <person name="Li Z."/>
            <person name="Wang D."/>
            <person name="Zhang A."/>
            <person name="Wang J."/>
        </authorList>
    </citation>
    <scope>NUCLEOTIDE SEQUENCE</scope>
    <source>
        <strain evidence="3">cv. G1812</strain>
    </source>
</reference>
<proteinExistence type="predicted"/>
<sequence>MERFRFRAPPLSLKLAFAAVSLGVSFAAVSSSPSPLPSSAASSSPRTVAADLLAVLAGPRAAARVPAREASRLSSCLRFLSPANPAAVSSAYPRRGSRKVLLEGCDAAEADAMVMWPPAPVLELALLAVDSGGDPGAIHRLLDPTMLPVPDIEGTKKSKCHLTRTPYGRRFADEDINSYFAFLFELIAARGPSVGLNVSLTRYDLFHGHLFLASGTGRLGILWSLKYH</sequence>
<organism evidence="2 3">
    <name type="scientific">Triticum urartu</name>
    <name type="common">Red wild einkorn</name>
    <name type="synonym">Crithodium urartu</name>
    <dbReference type="NCBI Taxonomy" id="4572"/>
    <lineage>
        <taxon>Eukaryota</taxon>
        <taxon>Viridiplantae</taxon>
        <taxon>Streptophyta</taxon>
        <taxon>Embryophyta</taxon>
        <taxon>Tracheophyta</taxon>
        <taxon>Spermatophyta</taxon>
        <taxon>Magnoliopsida</taxon>
        <taxon>Liliopsida</taxon>
        <taxon>Poales</taxon>
        <taxon>Poaceae</taxon>
        <taxon>BOP clade</taxon>
        <taxon>Pooideae</taxon>
        <taxon>Triticodae</taxon>
        <taxon>Triticeae</taxon>
        <taxon>Triticinae</taxon>
        <taxon>Triticum</taxon>
    </lineage>
</organism>
<dbReference type="EnsemblPlants" id="TuG1812G0200001148.01.T02">
    <property type="protein sequence ID" value="TuG1812G0200001148.01.T02"/>
    <property type="gene ID" value="TuG1812G0200001148.01"/>
</dbReference>
<dbReference type="AlphaFoldDB" id="A0A8R7TDA9"/>
<reference evidence="2" key="2">
    <citation type="submission" date="2018-03" db="EMBL/GenBank/DDBJ databases">
        <title>The Triticum urartu genome reveals the dynamic nature of wheat genome evolution.</title>
        <authorList>
            <person name="Ling H."/>
            <person name="Ma B."/>
            <person name="Shi X."/>
            <person name="Liu H."/>
            <person name="Dong L."/>
            <person name="Sun H."/>
            <person name="Cao Y."/>
            <person name="Gao Q."/>
            <person name="Zheng S."/>
            <person name="Li Y."/>
            <person name="Yu Y."/>
            <person name="Du H."/>
            <person name="Qi M."/>
            <person name="Li Y."/>
            <person name="Yu H."/>
            <person name="Cui Y."/>
            <person name="Wang N."/>
            <person name="Chen C."/>
            <person name="Wu H."/>
            <person name="Zhao Y."/>
            <person name="Zhang J."/>
            <person name="Li Y."/>
            <person name="Zhou W."/>
            <person name="Zhang B."/>
            <person name="Hu W."/>
            <person name="Eijk M."/>
            <person name="Tang J."/>
            <person name="Witsenboer H."/>
            <person name="Zhao S."/>
            <person name="Li Z."/>
            <person name="Zhang A."/>
            <person name="Wang D."/>
            <person name="Liang C."/>
        </authorList>
    </citation>
    <scope>NUCLEOTIDE SEQUENCE [LARGE SCALE GENOMIC DNA]</scope>
    <source>
        <strain evidence="2">cv. G1812</strain>
    </source>
</reference>
<reference evidence="2" key="3">
    <citation type="submission" date="2022-06" db="UniProtKB">
        <authorList>
            <consortium name="EnsemblPlants"/>
        </authorList>
    </citation>
    <scope>IDENTIFICATION</scope>
</reference>
<accession>A0A8R7TDA9</accession>
<dbReference type="EnsemblPlants" id="TuG1812G0200001148.01.T03">
    <property type="protein sequence ID" value="TuG1812G0200001148.01.T03"/>
    <property type="gene ID" value="TuG1812G0200001148.01"/>
</dbReference>
<name>A0A8R7TDA9_TRIUA</name>
<gene>
    <name evidence="2" type="primary">LOC125535710</name>
</gene>
<evidence type="ECO:0000256" key="1">
    <source>
        <dbReference type="SAM" id="SignalP"/>
    </source>
</evidence>
<dbReference type="Proteomes" id="UP000015106">
    <property type="component" value="Chromosome 2"/>
</dbReference>
<dbReference type="Gramene" id="TuG1812G0200001148.01.T02">
    <property type="protein sequence ID" value="TuG1812G0200001148.01.T02"/>
    <property type="gene ID" value="TuG1812G0200001148.01"/>
</dbReference>
<evidence type="ECO:0000313" key="2">
    <source>
        <dbReference type="EnsemblPlants" id="TuG1812G0200001148.01.T03"/>
    </source>
</evidence>
<feature type="signal peptide" evidence="1">
    <location>
        <begin position="1"/>
        <end position="27"/>
    </location>
</feature>